<reference evidence="1" key="2">
    <citation type="journal article" date="2015" name="Fish Shellfish Immunol.">
        <title>Early steps in the European eel (Anguilla anguilla)-Vibrio vulnificus interaction in the gills: Role of the RtxA13 toxin.</title>
        <authorList>
            <person name="Callol A."/>
            <person name="Pajuelo D."/>
            <person name="Ebbesson L."/>
            <person name="Teles M."/>
            <person name="MacKenzie S."/>
            <person name="Amaro C."/>
        </authorList>
    </citation>
    <scope>NUCLEOTIDE SEQUENCE</scope>
</reference>
<sequence>MVRACERIECEPCESAMDRQIFQGVFLRHAQCWLQHLL</sequence>
<protein>
    <submittedName>
        <fullName evidence="1">Uncharacterized protein</fullName>
    </submittedName>
</protein>
<name>A0A0E9W843_ANGAN</name>
<reference evidence="1" key="1">
    <citation type="submission" date="2014-11" db="EMBL/GenBank/DDBJ databases">
        <authorList>
            <person name="Amaro Gonzalez C."/>
        </authorList>
    </citation>
    <scope>NUCLEOTIDE SEQUENCE</scope>
</reference>
<proteinExistence type="predicted"/>
<dbReference type="AlphaFoldDB" id="A0A0E9W843"/>
<accession>A0A0E9W843</accession>
<organism evidence="1">
    <name type="scientific">Anguilla anguilla</name>
    <name type="common">European freshwater eel</name>
    <name type="synonym">Muraena anguilla</name>
    <dbReference type="NCBI Taxonomy" id="7936"/>
    <lineage>
        <taxon>Eukaryota</taxon>
        <taxon>Metazoa</taxon>
        <taxon>Chordata</taxon>
        <taxon>Craniata</taxon>
        <taxon>Vertebrata</taxon>
        <taxon>Euteleostomi</taxon>
        <taxon>Actinopterygii</taxon>
        <taxon>Neopterygii</taxon>
        <taxon>Teleostei</taxon>
        <taxon>Anguilliformes</taxon>
        <taxon>Anguillidae</taxon>
        <taxon>Anguilla</taxon>
    </lineage>
</organism>
<dbReference type="EMBL" id="GBXM01022919">
    <property type="protein sequence ID" value="JAH85658.1"/>
    <property type="molecule type" value="Transcribed_RNA"/>
</dbReference>
<evidence type="ECO:0000313" key="1">
    <source>
        <dbReference type="EMBL" id="JAH85658.1"/>
    </source>
</evidence>